<dbReference type="EMBL" id="CP016415">
    <property type="protein sequence ID" value="ANU38744.1"/>
    <property type="molecule type" value="Genomic_DNA"/>
</dbReference>
<dbReference type="AlphaFoldDB" id="A0A1B1NW37"/>
<name>A0A1B1NW37_9VIBR</name>
<accession>A0A1B1NW37</accession>
<gene>
    <name evidence="1" type="ORF">VSVS05_03708</name>
</gene>
<proteinExistence type="predicted"/>
<protein>
    <submittedName>
        <fullName evidence="1">Uncharacterized protein</fullName>
    </submittedName>
</protein>
<evidence type="ECO:0000313" key="1">
    <source>
        <dbReference type="EMBL" id="ANU38744.1"/>
    </source>
</evidence>
<sequence length="48" mass="5496">MFYVKVIEPFVFALDWAEAEESSFEENTSMAMANIESRGCNIGIFSKR</sequence>
<reference evidence="1 2" key="1">
    <citation type="submission" date="2016-07" db="EMBL/GenBank/DDBJ databases">
        <title>Genome sequencing of Vibrio scophthalmi strain VS-05, an isolated from Paralichthys olivaceus.</title>
        <authorList>
            <person name="Han H.-J."/>
        </authorList>
    </citation>
    <scope>NUCLEOTIDE SEQUENCE [LARGE SCALE GENOMIC DNA]</scope>
    <source>
        <strain evidence="1 2">VS-05</strain>
    </source>
</reference>
<evidence type="ECO:0000313" key="2">
    <source>
        <dbReference type="Proteomes" id="UP000092528"/>
    </source>
</evidence>
<dbReference type="STRING" id="45658.VSVS12_04230"/>
<keyword evidence="2" id="KW-1185">Reference proteome</keyword>
<dbReference type="KEGG" id="vsc:VSVS12_04230"/>
<organism evidence="1 2">
    <name type="scientific">Vibrio scophthalmi</name>
    <dbReference type="NCBI Taxonomy" id="45658"/>
    <lineage>
        <taxon>Bacteria</taxon>
        <taxon>Pseudomonadati</taxon>
        <taxon>Pseudomonadota</taxon>
        <taxon>Gammaproteobacteria</taxon>
        <taxon>Vibrionales</taxon>
        <taxon>Vibrionaceae</taxon>
        <taxon>Vibrio</taxon>
    </lineage>
</organism>
<dbReference type="Proteomes" id="UP000092528">
    <property type="component" value="Chromosome 2"/>
</dbReference>